<evidence type="ECO:0000256" key="4">
    <source>
        <dbReference type="ARBA" id="ARBA00022723"/>
    </source>
</evidence>
<evidence type="ECO:0000259" key="9">
    <source>
        <dbReference type="Pfam" id="PF00266"/>
    </source>
</evidence>
<dbReference type="Gene3D" id="3.40.640.10">
    <property type="entry name" value="Type I PLP-dependent aspartate aminotransferase-like (Major domain)"/>
    <property type="match status" value="1"/>
</dbReference>
<proteinExistence type="inferred from homology"/>
<evidence type="ECO:0000256" key="5">
    <source>
        <dbReference type="ARBA" id="ARBA00022898"/>
    </source>
</evidence>
<dbReference type="InterPro" id="IPR015421">
    <property type="entry name" value="PyrdxlP-dep_Trfase_major"/>
</dbReference>
<evidence type="ECO:0000256" key="2">
    <source>
        <dbReference type="ARBA" id="ARBA00006490"/>
    </source>
</evidence>
<accession>A0AAU7THV0</accession>
<keyword evidence="5" id="KW-0663">Pyridoxal phosphate</keyword>
<dbReference type="PANTHER" id="PTHR11601:SF34">
    <property type="entry name" value="CYSTEINE DESULFURASE"/>
    <property type="match status" value="1"/>
</dbReference>
<feature type="domain" description="Aminotransferase class V" evidence="9">
    <location>
        <begin position="2"/>
        <end position="361"/>
    </location>
</feature>
<reference evidence="10" key="1">
    <citation type="submission" date="2024-06" db="EMBL/GenBank/DDBJ databases">
        <title>Kribbella sp. strain HUAS MG21 genome sequences.</title>
        <authorList>
            <person name="Mo P."/>
        </authorList>
    </citation>
    <scope>NUCLEOTIDE SEQUENCE</scope>
    <source>
        <strain evidence="10">HUAS MG21</strain>
    </source>
</reference>
<dbReference type="InterPro" id="IPR015422">
    <property type="entry name" value="PyrdxlP-dep_Trfase_small"/>
</dbReference>
<dbReference type="GO" id="GO:0046872">
    <property type="term" value="F:metal ion binding"/>
    <property type="evidence" value="ECO:0007669"/>
    <property type="project" value="UniProtKB-KW"/>
</dbReference>
<dbReference type="InterPro" id="IPR015424">
    <property type="entry name" value="PyrdxlP-dep_Trfase"/>
</dbReference>
<name>A0AAU7THV0_9ACTN</name>
<comment type="similarity">
    <text evidence="2">Belongs to the class-V pyridoxal-phosphate-dependent aminotransferase family. NifS/IscS subfamily.</text>
</comment>
<dbReference type="EMBL" id="CP158165">
    <property type="protein sequence ID" value="XBV26337.1"/>
    <property type="molecule type" value="Genomic_DNA"/>
</dbReference>
<dbReference type="RefSeq" id="WP_350279136.1">
    <property type="nucleotide sequence ID" value="NZ_CP158165.1"/>
</dbReference>
<dbReference type="PIRSF" id="PIRSF005572">
    <property type="entry name" value="NifS"/>
    <property type="match status" value="1"/>
</dbReference>
<keyword evidence="4" id="KW-0479">Metal-binding</keyword>
<dbReference type="Pfam" id="PF00266">
    <property type="entry name" value="Aminotran_5"/>
    <property type="match status" value="1"/>
</dbReference>
<keyword evidence="7" id="KW-0411">Iron-sulfur</keyword>
<dbReference type="Gene3D" id="1.10.260.50">
    <property type="match status" value="1"/>
</dbReference>
<keyword evidence="3" id="KW-0808">Transferase</keyword>
<evidence type="ECO:0000313" key="10">
    <source>
        <dbReference type="EMBL" id="XBV26337.1"/>
    </source>
</evidence>
<evidence type="ECO:0000256" key="8">
    <source>
        <dbReference type="ARBA" id="ARBA00050776"/>
    </source>
</evidence>
<protein>
    <submittedName>
        <fullName evidence="10">Cysteine desulfurase family protein</fullName>
    </submittedName>
</protein>
<evidence type="ECO:0000256" key="6">
    <source>
        <dbReference type="ARBA" id="ARBA00023004"/>
    </source>
</evidence>
<dbReference type="Gene3D" id="3.90.1150.10">
    <property type="entry name" value="Aspartate Aminotransferase, domain 1"/>
    <property type="match status" value="1"/>
</dbReference>
<dbReference type="SUPFAM" id="SSF53383">
    <property type="entry name" value="PLP-dependent transferases"/>
    <property type="match status" value="1"/>
</dbReference>
<dbReference type="GO" id="GO:0051536">
    <property type="term" value="F:iron-sulfur cluster binding"/>
    <property type="evidence" value="ECO:0007669"/>
    <property type="project" value="UniProtKB-KW"/>
</dbReference>
<dbReference type="InterPro" id="IPR016454">
    <property type="entry name" value="Cysteine_dSase"/>
</dbReference>
<organism evidence="10">
    <name type="scientific">Kribbella sp. HUAS MG21</name>
    <dbReference type="NCBI Taxonomy" id="3160966"/>
    <lineage>
        <taxon>Bacteria</taxon>
        <taxon>Bacillati</taxon>
        <taxon>Actinomycetota</taxon>
        <taxon>Actinomycetes</taxon>
        <taxon>Propionibacteriales</taxon>
        <taxon>Kribbellaceae</taxon>
        <taxon>Kribbella</taxon>
    </lineage>
</organism>
<evidence type="ECO:0000256" key="1">
    <source>
        <dbReference type="ARBA" id="ARBA00001933"/>
    </source>
</evidence>
<dbReference type="InterPro" id="IPR000192">
    <property type="entry name" value="Aminotrans_V_dom"/>
</dbReference>
<dbReference type="AlphaFoldDB" id="A0AAU7THV0"/>
<dbReference type="FunFam" id="3.40.640.10:FF:000084">
    <property type="entry name" value="IscS-like cysteine desulfurase"/>
    <property type="match status" value="1"/>
</dbReference>
<dbReference type="PANTHER" id="PTHR11601">
    <property type="entry name" value="CYSTEINE DESULFURYLASE FAMILY MEMBER"/>
    <property type="match status" value="1"/>
</dbReference>
<sequence>MIYLDHNATTPIDPAVTAAMLPYLEDAFGNPSSEHAYGAAPRAALDEAHRSVAALLGANDGQIVFTGSGSEADNLAIRGAVLASNTPHPHVITQVTEHPAVLQACRALERWHGADITYLPVDSLGLVDPGDLAAAMTPRTVLVSIMAANNETGTVQPIGDLARAAHDGGALFHCDAAQILGKLPFGVDALGIDLVTVVGHKMYAPKGIGALYVRTGVPLEPLVYGGGQEHGLRAGTENVALGVALGTAAQLASEHLADRHRIQKLRDTLHDRLSEALAGRVLLNGPSASRLPNTLNISIEGTIGSDLLRKAPAIAASTGSACHSGASEPSPVLTAMGLDRPRALAAIRLSLGRSTTPADIDGAADHLISAALGGGD</sequence>
<comment type="catalytic activity">
    <reaction evidence="8">
        <text>(sulfur carrier)-H + L-cysteine = (sulfur carrier)-SH + L-alanine</text>
        <dbReference type="Rhea" id="RHEA:43892"/>
        <dbReference type="Rhea" id="RHEA-COMP:14737"/>
        <dbReference type="Rhea" id="RHEA-COMP:14739"/>
        <dbReference type="ChEBI" id="CHEBI:29917"/>
        <dbReference type="ChEBI" id="CHEBI:35235"/>
        <dbReference type="ChEBI" id="CHEBI:57972"/>
        <dbReference type="ChEBI" id="CHEBI:64428"/>
        <dbReference type="EC" id="2.8.1.7"/>
    </reaction>
</comment>
<evidence type="ECO:0000256" key="3">
    <source>
        <dbReference type="ARBA" id="ARBA00022679"/>
    </source>
</evidence>
<keyword evidence="6" id="KW-0408">Iron</keyword>
<dbReference type="GO" id="GO:0031071">
    <property type="term" value="F:cysteine desulfurase activity"/>
    <property type="evidence" value="ECO:0007669"/>
    <property type="project" value="UniProtKB-EC"/>
</dbReference>
<comment type="cofactor">
    <cofactor evidence="1">
        <name>pyridoxal 5'-phosphate</name>
        <dbReference type="ChEBI" id="CHEBI:597326"/>
    </cofactor>
</comment>
<evidence type="ECO:0000256" key="7">
    <source>
        <dbReference type="ARBA" id="ARBA00023014"/>
    </source>
</evidence>
<gene>
    <name evidence="10" type="ORF">ABN611_07880</name>
</gene>